<evidence type="ECO:0000313" key="4">
    <source>
        <dbReference type="Proteomes" id="UP000224006"/>
    </source>
</evidence>
<evidence type="ECO:0000259" key="2">
    <source>
        <dbReference type="Pfam" id="PF00565"/>
    </source>
</evidence>
<dbReference type="VEuPathDB" id="ToxoDB:BESB_040980"/>
<dbReference type="InterPro" id="IPR016071">
    <property type="entry name" value="Staphylococal_nuclease_OB-fold"/>
</dbReference>
<dbReference type="SUPFAM" id="SSF50199">
    <property type="entry name" value="Staphylococcal nuclease"/>
    <property type="match status" value="1"/>
</dbReference>
<dbReference type="Gene3D" id="2.40.50.90">
    <property type="match status" value="1"/>
</dbReference>
<dbReference type="OrthoDB" id="430293at2759"/>
<sequence length="580" mass="61668">MACEVYVHRKDRCALCKRGWRKQRVSGAAWPSSSSIFLRTGFLVVPLCWLHILLFTCTPEGPVPVLLASVSAPLNFTDTVSPSGGDASDLLNQLQAFPELRLPEGSSDRASGAGCKGDGESASGRCVEDSLFSSAVPPSIQLAYEAELSCFFSPYASSLHAYSAYLPVLRAPRPSSLELLEALLGAARALTVLAPGGDEQSGGDAKRAKSSARGGHAQRKAGEFFVCLAISVADEDGRAFCCATCGVRAPRPAFWRLRAPPRRPVVDPRAAVCLCGRGALSARDRAVAAVRADSVARPLQAALALHSFHSSRGPRRAGNRQARPARGSACETEGRPPLPPGDRVDIDAGGQPFGVAAAARLAAEALGRVVLVKHLGLDRYGRTLARVFRVTREGAFVEAVRNATTEPKGPLQTAEEAAGGRDAHAAAERDTGAPRDTDPGADTRRLAGQAAAVKRRSRSAGAPRVAGLAPGAAKSEAQKLVARAGADERRVARALFVEQVLNSKNTEDIGDVLLREGLAVAYTRGGAKFDEREKELLALEHKAQQRAVGVWSVPESVREAPHEYRRRQRSRADAPPPRRH</sequence>
<feature type="region of interest" description="Disordered" evidence="1">
    <location>
        <begin position="404"/>
        <end position="474"/>
    </location>
</feature>
<dbReference type="KEGG" id="bbes:BESB_040980"/>
<dbReference type="RefSeq" id="XP_029221649.1">
    <property type="nucleotide sequence ID" value="XM_029362684.1"/>
</dbReference>
<dbReference type="AlphaFoldDB" id="A0A2A9MPA8"/>
<dbReference type="Pfam" id="PF00565">
    <property type="entry name" value="SNase"/>
    <property type="match status" value="1"/>
</dbReference>
<evidence type="ECO:0000313" key="3">
    <source>
        <dbReference type="EMBL" id="PFH37640.1"/>
    </source>
</evidence>
<dbReference type="InterPro" id="IPR035437">
    <property type="entry name" value="SNase_OB-fold_sf"/>
</dbReference>
<reference evidence="3 4" key="1">
    <citation type="submission" date="2017-09" db="EMBL/GenBank/DDBJ databases">
        <title>Genome sequencing of Besnoitia besnoiti strain Bb-Ger1.</title>
        <authorList>
            <person name="Schares G."/>
            <person name="Venepally P."/>
            <person name="Lorenzi H.A."/>
        </authorList>
    </citation>
    <scope>NUCLEOTIDE SEQUENCE [LARGE SCALE GENOMIC DNA]</scope>
    <source>
        <strain evidence="3 4">Bb-Ger1</strain>
    </source>
</reference>
<gene>
    <name evidence="3" type="ORF">BESB_040980</name>
</gene>
<keyword evidence="4" id="KW-1185">Reference proteome</keyword>
<evidence type="ECO:0000256" key="1">
    <source>
        <dbReference type="SAM" id="MobiDB-lite"/>
    </source>
</evidence>
<feature type="region of interest" description="Disordered" evidence="1">
    <location>
        <begin position="310"/>
        <end position="347"/>
    </location>
</feature>
<comment type="caution">
    <text evidence="3">The sequence shown here is derived from an EMBL/GenBank/DDBJ whole genome shotgun (WGS) entry which is preliminary data.</text>
</comment>
<organism evidence="3 4">
    <name type="scientific">Besnoitia besnoiti</name>
    <name type="common">Apicomplexan protozoan</name>
    <dbReference type="NCBI Taxonomy" id="94643"/>
    <lineage>
        <taxon>Eukaryota</taxon>
        <taxon>Sar</taxon>
        <taxon>Alveolata</taxon>
        <taxon>Apicomplexa</taxon>
        <taxon>Conoidasida</taxon>
        <taxon>Coccidia</taxon>
        <taxon>Eucoccidiorida</taxon>
        <taxon>Eimeriorina</taxon>
        <taxon>Sarcocystidae</taxon>
        <taxon>Besnoitia</taxon>
    </lineage>
</organism>
<dbReference type="Proteomes" id="UP000224006">
    <property type="component" value="Chromosome II"/>
</dbReference>
<name>A0A2A9MPA8_BESBE</name>
<proteinExistence type="predicted"/>
<feature type="compositionally biased region" description="Basic and acidic residues" evidence="1">
    <location>
        <begin position="418"/>
        <end position="445"/>
    </location>
</feature>
<feature type="domain" description="TNase-like" evidence="2">
    <location>
        <begin position="498"/>
        <end position="552"/>
    </location>
</feature>
<dbReference type="GeneID" id="40309079"/>
<protein>
    <recommendedName>
        <fullName evidence="2">TNase-like domain-containing protein</fullName>
    </recommendedName>
</protein>
<dbReference type="EMBL" id="NWUJ01000002">
    <property type="protein sequence ID" value="PFH37640.1"/>
    <property type="molecule type" value="Genomic_DNA"/>
</dbReference>
<accession>A0A2A9MPA8</accession>
<feature type="region of interest" description="Disordered" evidence="1">
    <location>
        <begin position="557"/>
        <end position="580"/>
    </location>
</feature>